<dbReference type="AlphaFoldDB" id="Q16E33"/>
<evidence type="ECO:0000313" key="2">
    <source>
        <dbReference type="EMBL" id="ABG29760.1"/>
    </source>
</evidence>
<organism evidence="2 3">
    <name type="scientific">Roseobacter denitrificans (strain ATCC 33942 / OCh 114)</name>
    <name type="common">Erythrobacter sp. (strain OCh 114)</name>
    <name type="synonym">Roseobacter denitrificans</name>
    <dbReference type="NCBI Taxonomy" id="375451"/>
    <lineage>
        <taxon>Bacteria</taxon>
        <taxon>Pseudomonadati</taxon>
        <taxon>Pseudomonadota</taxon>
        <taxon>Alphaproteobacteria</taxon>
        <taxon>Rhodobacterales</taxon>
        <taxon>Roseobacteraceae</taxon>
        <taxon>Roseobacter</taxon>
    </lineage>
</organism>
<dbReference type="EMBL" id="CP000362">
    <property type="protein sequence ID" value="ABG29760.1"/>
    <property type="molecule type" value="Genomic_DNA"/>
</dbReference>
<evidence type="ECO:0000256" key="1">
    <source>
        <dbReference type="SAM" id="MobiDB-lite"/>
    </source>
</evidence>
<dbReference type="HOGENOM" id="CLU_3047561_0_0_5"/>
<name>Q16E33_ROSDO</name>
<feature type="region of interest" description="Disordered" evidence="1">
    <location>
        <begin position="1"/>
        <end position="31"/>
    </location>
</feature>
<proteinExistence type="predicted"/>
<accession>Q16E33</accession>
<keyword evidence="3" id="KW-1185">Reference proteome</keyword>
<evidence type="ECO:0000313" key="3">
    <source>
        <dbReference type="Proteomes" id="UP000007029"/>
    </source>
</evidence>
<dbReference type="KEGG" id="rde:RD1_0020"/>
<dbReference type="Proteomes" id="UP000007029">
    <property type="component" value="Chromosome"/>
</dbReference>
<sequence length="54" mass="5974">MAFPMRRGATDMTSNVTTPNPNTPPAGFDRETHRFAVGKGGYDKTTDFVPQEEK</sequence>
<protein>
    <submittedName>
        <fullName evidence="2">Uncharacterized protein</fullName>
    </submittedName>
</protein>
<gene>
    <name evidence="2" type="ordered locus">RD1_0020</name>
</gene>
<reference evidence="2 3" key="1">
    <citation type="journal article" date="2007" name="J. Bacteriol.">
        <title>The complete genome sequence of Roseobacter denitrificans reveals a mixotrophic rather than photosynthetic metabolism.</title>
        <authorList>
            <person name="Swingley W.D."/>
            <person name="Sadekar S."/>
            <person name="Mastrian S.D."/>
            <person name="Matthies H.J."/>
            <person name="Hao J."/>
            <person name="Ramos H."/>
            <person name="Acharya C.R."/>
            <person name="Conrad A.L."/>
            <person name="Taylor H.L."/>
            <person name="Dejesa L.C."/>
            <person name="Shah M.K."/>
            <person name="O'huallachain M.E."/>
            <person name="Lince M.T."/>
            <person name="Blankenship R.E."/>
            <person name="Beatty J.T."/>
            <person name="Touchman J.W."/>
        </authorList>
    </citation>
    <scope>NUCLEOTIDE SEQUENCE [LARGE SCALE GENOMIC DNA]</scope>
    <source>
        <strain evidence="3">ATCC 33942 / OCh 114</strain>
    </source>
</reference>